<keyword evidence="1" id="KW-0723">Serine/threonine-protein kinase</keyword>
<name>A0ABW1Y4H7_STRPL</name>
<proteinExistence type="predicted"/>
<evidence type="ECO:0000256" key="2">
    <source>
        <dbReference type="SAM" id="MobiDB-lite"/>
    </source>
</evidence>
<dbReference type="Proteomes" id="UP001596321">
    <property type="component" value="Unassembled WGS sequence"/>
</dbReference>
<dbReference type="InterPro" id="IPR050267">
    <property type="entry name" value="Anti-sigma-factor_SerPK"/>
</dbReference>
<sequence>MSQPLMKQAEGQGPDDTLRRHLAWSGTPPTAARARAEADALLSALHHTFQVPVAPRTADDVRLVVSELVTNAARHAPGPGRLEIQTADRGRTVRITVWDTSPAMPQPRPVNPHRAGATDSGSSSPSASGSPPSAPAKANRSQPNCPSTNADPYQPQPVPRGRGTRPRLGVGVRSHGGAL</sequence>
<protein>
    <submittedName>
        <fullName evidence="4">ATP-binding protein</fullName>
    </submittedName>
</protein>
<dbReference type="InterPro" id="IPR003594">
    <property type="entry name" value="HATPase_dom"/>
</dbReference>
<dbReference type="InterPro" id="IPR036890">
    <property type="entry name" value="HATPase_C_sf"/>
</dbReference>
<keyword evidence="4" id="KW-0547">Nucleotide-binding</keyword>
<gene>
    <name evidence="4" type="ORF">ACFQFF_28875</name>
</gene>
<evidence type="ECO:0000313" key="4">
    <source>
        <dbReference type="EMBL" id="MFC6505381.1"/>
    </source>
</evidence>
<reference evidence="5" key="1">
    <citation type="journal article" date="2019" name="Int. J. Syst. Evol. Microbiol.">
        <title>The Global Catalogue of Microorganisms (GCM) 10K type strain sequencing project: providing services to taxonomists for standard genome sequencing and annotation.</title>
        <authorList>
            <consortium name="The Broad Institute Genomics Platform"/>
            <consortium name="The Broad Institute Genome Sequencing Center for Infectious Disease"/>
            <person name="Wu L."/>
            <person name="Ma J."/>
        </authorList>
    </citation>
    <scope>NUCLEOTIDE SEQUENCE [LARGE SCALE GENOMIC DNA]</scope>
    <source>
        <strain evidence="5">JCM 4504</strain>
    </source>
</reference>
<dbReference type="Pfam" id="PF13581">
    <property type="entry name" value="HATPase_c_2"/>
    <property type="match status" value="1"/>
</dbReference>
<keyword evidence="5" id="KW-1185">Reference proteome</keyword>
<dbReference type="PANTHER" id="PTHR35526:SF3">
    <property type="entry name" value="ANTI-SIGMA-F FACTOR RSBW"/>
    <property type="match status" value="1"/>
</dbReference>
<dbReference type="GO" id="GO:0005524">
    <property type="term" value="F:ATP binding"/>
    <property type="evidence" value="ECO:0007669"/>
    <property type="project" value="UniProtKB-KW"/>
</dbReference>
<keyword evidence="4" id="KW-0067">ATP-binding</keyword>
<dbReference type="EMBL" id="JBHSUW010000001">
    <property type="protein sequence ID" value="MFC6505381.1"/>
    <property type="molecule type" value="Genomic_DNA"/>
</dbReference>
<feature type="compositionally biased region" description="Low complexity" evidence="2">
    <location>
        <begin position="120"/>
        <end position="131"/>
    </location>
</feature>
<dbReference type="SUPFAM" id="SSF55874">
    <property type="entry name" value="ATPase domain of HSP90 chaperone/DNA topoisomerase II/histidine kinase"/>
    <property type="match status" value="1"/>
</dbReference>
<feature type="domain" description="Histidine kinase/HSP90-like ATPase" evidence="3">
    <location>
        <begin position="37"/>
        <end position="117"/>
    </location>
</feature>
<evidence type="ECO:0000256" key="1">
    <source>
        <dbReference type="ARBA" id="ARBA00022527"/>
    </source>
</evidence>
<feature type="region of interest" description="Disordered" evidence="2">
    <location>
        <begin position="1"/>
        <end position="29"/>
    </location>
</feature>
<keyword evidence="1" id="KW-0418">Kinase</keyword>
<comment type="caution">
    <text evidence="4">The sequence shown here is derived from an EMBL/GenBank/DDBJ whole genome shotgun (WGS) entry which is preliminary data.</text>
</comment>
<dbReference type="PANTHER" id="PTHR35526">
    <property type="entry name" value="ANTI-SIGMA-F FACTOR RSBW-RELATED"/>
    <property type="match status" value="1"/>
</dbReference>
<dbReference type="CDD" id="cd16936">
    <property type="entry name" value="HATPase_RsbW-like"/>
    <property type="match status" value="1"/>
</dbReference>
<dbReference type="RefSeq" id="WP_386456287.1">
    <property type="nucleotide sequence ID" value="NZ_JBHSUW010000001.1"/>
</dbReference>
<organism evidence="4 5">
    <name type="scientific">Streptomyces plicatus</name>
    <dbReference type="NCBI Taxonomy" id="1922"/>
    <lineage>
        <taxon>Bacteria</taxon>
        <taxon>Bacillati</taxon>
        <taxon>Actinomycetota</taxon>
        <taxon>Actinomycetes</taxon>
        <taxon>Kitasatosporales</taxon>
        <taxon>Streptomycetaceae</taxon>
        <taxon>Streptomyces</taxon>
        <taxon>Streptomyces rochei group</taxon>
    </lineage>
</organism>
<feature type="compositionally biased region" description="Polar residues" evidence="2">
    <location>
        <begin position="139"/>
        <end position="151"/>
    </location>
</feature>
<evidence type="ECO:0000313" key="5">
    <source>
        <dbReference type="Proteomes" id="UP001596321"/>
    </source>
</evidence>
<accession>A0ABW1Y4H7</accession>
<feature type="region of interest" description="Disordered" evidence="2">
    <location>
        <begin position="98"/>
        <end position="179"/>
    </location>
</feature>
<evidence type="ECO:0000259" key="3">
    <source>
        <dbReference type="Pfam" id="PF13581"/>
    </source>
</evidence>
<keyword evidence="1" id="KW-0808">Transferase</keyword>
<dbReference type="Gene3D" id="3.30.565.10">
    <property type="entry name" value="Histidine kinase-like ATPase, C-terminal domain"/>
    <property type="match status" value="1"/>
</dbReference>